<feature type="transmembrane region" description="Helical" evidence="1">
    <location>
        <begin position="97"/>
        <end position="116"/>
    </location>
</feature>
<name>A0A7I8DEB5_9BACL</name>
<organism evidence="2 3">
    <name type="scientific">Effusibacillus dendaii</name>
    <dbReference type="NCBI Taxonomy" id="2743772"/>
    <lineage>
        <taxon>Bacteria</taxon>
        <taxon>Bacillati</taxon>
        <taxon>Bacillota</taxon>
        <taxon>Bacilli</taxon>
        <taxon>Bacillales</taxon>
        <taxon>Alicyclobacillaceae</taxon>
        <taxon>Effusibacillus</taxon>
    </lineage>
</organism>
<dbReference type="InterPro" id="IPR021414">
    <property type="entry name" value="DUF3054"/>
</dbReference>
<dbReference type="Proteomes" id="UP000593802">
    <property type="component" value="Chromosome"/>
</dbReference>
<keyword evidence="1" id="KW-0472">Membrane</keyword>
<reference evidence="2 3" key="1">
    <citation type="submission" date="2020-08" db="EMBL/GenBank/DDBJ databases">
        <title>Complete Genome Sequence of Effusibacillus dendaii Strain skT53, Isolated from Farmland soil.</title>
        <authorList>
            <person name="Konishi T."/>
            <person name="Kawasaki H."/>
        </authorList>
    </citation>
    <scope>NUCLEOTIDE SEQUENCE [LARGE SCALE GENOMIC DNA]</scope>
    <source>
        <strain evidence="3">skT53</strain>
    </source>
</reference>
<evidence type="ECO:0000313" key="3">
    <source>
        <dbReference type="Proteomes" id="UP000593802"/>
    </source>
</evidence>
<dbReference type="PANTHER" id="PTHR35283:SF3">
    <property type="entry name" value="T12C22.21 PROTEIN"/>
    <property type="match status" value="1"/>
</dbReference>
<sequence>MNTGILMVGDILLILLFALLGQGEHRTFSGVAGVFITAWPFLAGWLAVGVAAGLYQAKHYRSYSAMLKRTLIVWVLGIPFGMLLRILFQHTEFKPPFLVVAMIVNFIFLFGWRFLFVSINKRRNV</sequence>
<evidence type="ECO:0008006" key="4">
    <source>
        <dbReference type="Google" id="ProtNLM"/>
    </source>
</evidence>
<protein>
    <recommendedName>
        <fullName evidence="4">DUF3054 domain-containing protein</fullName>
    </recommendedName>
</protein>
<feature type="transmembrane region" description="Helical" evidence="1">
    <location>
        <begin position="71"/>
        <end position="91"/>
    </location>
</feature>
<keyword evidence="3" id="KW-1185">Reference proteome</keyword>
<keyword evidence="1" id="KW-1133">Transmembrane helix</keyword>
<dbReference type="AlphaFoldDB" id="A0A7I8DEB5"/>
<dbReference type="KEGG" id="eff:skT53_18650"/>
<feature type="transmembrane region" description="Helical" evidence="1">
    <location>
        <begin position="33"/>
        <end position="55"/>
    </location>
</feature>
<gene>
    <name evidence="2" type="ORF">skT53_18650</name>
</gene>
<dbReference type="EMBL" id="AP023366">
    <property type="protein sequence ID" value="BCJ86880.1"/>
    <property type="molecule type" value="Genomic_DNA"/>
</dbReference>
<evidence type="ECO:0000256" key="1">
    <source>
        <dbReference type="SAM" id="Phobius"/>
    </source>
</evidence>
<keyword evidence="1" id="KW-0812">Transmembrane</keyword>
<proteinExistence type="predicted"/>
<dbReference type="Pfam" id="PF11255">
    <property type="entry name" value="DUF3054"/>
    <property type="match status" value="1"/>
</dbReference>
<accession>A0A7I8DEB5</accession>
<dbReference type="PANTHER" id="PTHR35283">
    <property type="entry name" value="T12C22.21 PROTEIN"/>
    <property type="match status" value="1"/>
</dbReference>
<evidence type="ECO:0000313" key="2">
    <source>
        <dbReference type="EMBL" id="BCJ86880.1"/>
    </source>
</evidence>